<dbReference type="EMBL" id="SRLO01024512">
    <property type="protein sequence ID" value="TNN22041.1"/>
    <property type="molecule type" value="Genomic_DNA"/>
</dbReference>
<evidence type="ECO:0000256" key="1">
    <source>
        <dbReference type="SAM" id="MobiDB-lite"/>
    </source>
</evidence>
<keyword evidence="3" id="KW-1185">Reference proteome</keyword>
<feature type="compositionally biased region" description="Gly residues" evidence="1">
    <location>
        <begin position="30"/>
        <end position="39"/>
    </location>
</feature>
<accession>A0A4Z2DZS0</accession>
<proteinExistence type="predicted"/>
<protein>
    <submittedName>
        <fullName evidence="2">Uncharacterized protein</fullName>
    </submittedName>
</protein>
<feature type="region of interest" description="Disordered" evidence="1">
    <location>
        <begin position="1"/>
        <end position="64"/>
    </location>
</feature>
<dbReference type="AlphaFoldDB" id="A0A4Z2DZS0"/>
<organism evidence="2 3">
    <name type="scientific">Liparis tanakae</name>
    <name type="common">Tanaka's snailfish</name>
    <dbReference type="NCBI Taxonomy" id="230148"/>
    <lineage>
        <taxon>Eukaryota</taxon>
        <taxon>Metazoa</taxon>
        <taxon>Chordata</taxon>
        <taxon>Craniata</taxon>
        <taxon>Vertebrata</taxon>
        <taxon>Euteleostomi</taxon>
        <taxon>Actinopterygii</taxon>
        <taxon>Neopterygii</taxon>
        <taxon>Teleostei</taxon>
        <taxon>Neoteleostei</taxon>
        <taxon>Acanthomorphata</taxon>
        <taxon>Eupercaria</taxon>
        <taxon>Perciformes</taxon>
        <taxon>Cottioidei</taxon>
        <taxon>Cottales</taxon>
        <taxon>Liparidae</taxon>
        <taxon>Liparis</taxon>
    </lineage>
</organism>
<comment type="caution">
    <text evidence="2">The sequence shown here is derived from an EMBL/GenBank/DDBJ whole genome shotgun (WGS) entry which is preliminary data.</text>
</comment>
<gene>
    <name evidence="2" type="ORF">EYF80_067846</name>
</gene>
<sequence length="140" mass="14270">MQEEAHGAGGGAQGRSKSTGQEEERRRGSGLAGEGARAGGGEEEPGAGGGEEEPGAGGGALAGAHQGDVLLDGRLVNTGSMSWMSVMLMARLARRDRGLSLSWSWNRRGGFRAPGSGRRARGAGRRARGAALTVALTVSW</sequence>
<feature type="compositionally biased region" description="Acidic residues" evidence="1">
    <location>
        <begin position="41"/>
        <end position="54"/>
    </location>
</feature>
<name>A0A4Z2DZS0_9TELE</name>
<reference evidence="2 3" key="1">
    <citation type="submission" date="2019-03" db="EMBL/GenBank/DDBJ databases">
        <title>First draft genome of Liparis tanakae, snailfish: a comprehensive survey of snailfish specific genes.</title>
        <authorList>
            <person name="Kim W."/>
            <person name="Song I."/>
            <person name="Jeong J.-H."/>
            <person name="Kim D."/>
            <person name="Kim S."/>
            <person name="Ryu S."/>
            <person name="Song J.Y."/>
            <person name="Lee S.K."/>
        </authorList>
    </citation>
    <scope>NUCLEOTIDE SEQUENCE [LARGE SCALE GENOMIC DNA]</scope>
    <source>
        <tissue evidence="2">Muscle</tissue>
    </source>
</reference>
<dbReference type="Proteomes" id="UP000314294">
    <property type="component" value="Unassembled WGS sequence"/>
</dbReference>
<evidence type="ECO:0000313" key="2">
    <source>
        <dbReference type="EMBL" id="TNN22041.1"/>
    </source>
</evidence>
<evidence type="ECO:0000313" key="3">
    <source>
        <dbReference type="Proteomes" id="UP000314294"/>
    </source>
</evidence>